<evidence type="ECO:0000313" key="2">
    <source>
        <dbReference type="EMBL" id="KAJ8363865.1"/>
    </source>
</evidence>
<name>A0A9Q1FPM4_SYNKA</name>
<dbReference type="EMBL" id="JAINUF010000004">
    <property type="protein sequence ID" value="KAJ8363865.1"/>
    <property type="molecule type" value="Genomic_DNA"/>
</dbReference>
<comment type="caution">
    <text evidence="2">The sequence shown here is derived from an EMBL/GenBank/DDBJ whole genome shotgun (WGS) entry which is preliminary data.</text>
</comment>
<accession>A0A9Q1FPM4</accession>
<reference evidence="2" key="1">
    <citation type="journal article" date="2023" name="Science">
        <title>Genome structures resolve the early diversification of teleost fishes.</title>
        <authorList>
            <person name="Parey E."/>
            <person name="Louis A."/>
            <person name="Montfort J."/>
            <person name="Bouchez O."/>
            <person name="Roques C."/>
            <person name="Iampietro C."/>
            <person name="Lluch J."/>
            <person name="Castinel A."/>
            <person name="Donnadieu C."/>
            <person name="Desvignes T."/>
            <person name="Floi Bucao C."/>
            <person name="Jouanno E."/>
            <person name="Wen M."/>
            <person name="Mejri S."/>
            <person name="Dirks R."/>
            <person name="Jansen H."/>
            <person name="Henkel C."/>
            <person name="Chen W.J."/>
            <person name="Zahm M."/>
            <person name="Cabau C."/>
            <person name="Klopp C."/>
            <person name="Thompson A.W."/>
            <person name="Robinson-Rechavi M."/>
            <person name="Braasch I."/>
            <person name="Lecointre G."/>
            <person name="Bobe J."/>
            <person name="Postlethwait J.H."/>
            <person name="Berthelot C."/>
            <person name="Roest Crollius H."/>
            <person name="Guiguen Y."/>
        </authorList>
    </citation>
    <scope>NUCLEOTIDE SEQUENCE</scope>
    <source>
        <strain evidence="2">WJC10195</strain>
    </source>
</reference>
<dbReference type="Proteomes" id="UP001152622">
    <property type="component" value="Chromosome 4"/>
</dbReference>
<organism evidence="2 3">
    <name type="scientific">Synaphobranchus kaupii</name>
    <name type="common">Kaup's arrowtooth eel</name>
    <dbReference type="NCBI Taxonomy" id="118154"/>
    <lineage>
        <taxon>Eukaryota</taxon>
        <taxon>Metazoa</taxon>
        <taxon>Chordata</taxon>
        <taxon>Craniata</taxon>
        <taxon>Vertebrata</taxon>
        <taxon>Euteleostomi</taxon>
        <taxon>Actinopterygii</taxon>
        <taxon>Neopterygii</taxon>
        <taxon>Teleostei</taxon>
        <taxon>Anguilliformes</taxon>
        <taxon>Synaphobranchidae</taxon>
        <taxon>Synaphobranchus</taxon>
    </lineage>
</organism>
<sequence>MPRKHSSSWVCHGKIRVPYSDLYSRTETPRHRHTPGTTTSALVGLCDPYAAKTPPKAAPLQPLQPPLQPAEGGTGMADRKSGTRATRRPSIRGATSNLLHWGHWLLTGTPGAPPASWVSRVFRSKSPPTRAARRAQRHQCVTGAATPAAAHVRKILQAPHWPPQLSGCTITLWVLMGSNVIIDNDGQP</sequence>
<protein>
    <submittedName>
        <fullName evidence="2">Uncharacterized protein</fullName>
    </submittedName>
</protein>
<proteinExistence type="predicted"/>
<evidence type="ECO:0000313" key="3">
    <source>
        <dbReference type="Proteomes" id="UP001152622"/>
    </source>
</evidence>
<gene>
    <name evidence="2" type="ORF">SKAU_G00126960</name>
</gene>
<feature type="region of interest" description="Disordered" evidence="1">
    <location>
        <begin position="53"/>
        <end position="93"/>
    </location>
</feature>
<keyword evidence="3" id="KW-1185">Reference proteome</keyword>
<evidence type="ECO:0000256" key="1">
    <source>
        <dbReference type="SAM" id="MobiDB-lite"/>
    </source>
</evidence>
<dbReference type="AlphaFoldDB" id="A0A9Q1FPM4"/>